<proteinExistence type="predicted"/>
<keyword evidence="3" id="KW-1185">Reference proteome</keyword>
<reference evidence="2" key="4">
    <citation type="submission" date="2019-03" db="UniProtKB">
        <authorList>
            <consortium name="EnsemblPlants"/>
        </authorList>
    </citation>
    <scope>IDENTIFICATION</scope>
</reference>
<reference evidence="3" key="1">
    <citation type="journal article" date="2014" name="Science">
        <title>Ancient hybridizations among the ancestral genomes of bread wheat.</title>
        <authorList>
            <consortium name="International Wheat Genome Sequencing Consortium,"/>
            <person name="Marcussen T."/>
            <person name="Sandve S.R."/>
            <person name="Heier L."/>
            <person name="Spannagl M."/>
            <person name="Pfeifer M."/>
            <person name="Jakobsen K.S."/>
            <person name="Wulff B.B."/>
            <person name="Steuernagel B."/>
            <person name="Mayer K.F."/>
            <person name="Olsen O.A."/>
        </authorList>
    </citation>
    <scope>NUCLEOTIDE SEQUENCE [LARGE SCALE GENOMIC DNA]</scope>
    <source>
        <strain evidence="3">cv. AL8/78</strain>
    </source>
</reference>
<accession>A0A453GNB4</accession>
<reference evidence="2" key="5">
    <citation type="journal article" date="2021" name="G3 (Bethesda)">
        <title>Aegilops tauschii genome assembly Aet v5.0 features greater sequence contiguity and improved annotation.</title>
        <authorList>
            <person name="Wang L."/>
            <person name="Zhu T."/>
            <person name="Rodriguez J.C."/>
            <person name="Deal K.R."/>
            <person name="Dubcovsky J."/>
            <person name="McGuire P.E."/>
            <person name="Lux T."/>
            <person name="Spannagl M."/>
            <person name="Mayer K.F.X."/>
            <person name="Baldrich P."/>
            <person name="Meyers B.C."/>
            <person name="Huo N."/>
            <person name="Gu Y.Q."/>
            <person name="Zhou H."/>
            <person name="Devos K.M."/>
            <person name="Bennetzen J.L."/>
            <person name="Unver T."/>
            <person name="Budak H."/>
            <person name="Gulick P.J."/>
            <person name="Galiba G."/>
            <person name="Kalapos B."/>
            <person name="Nelson D.R."/>
            <person name="Li P."/>
            <person name="You F.M."/>
            <person name="Luo M.C."/>
            <person name="Dvorak J."/>
        </authorList>
    </citation>
    <scope>NUCLEOTIDE SEQUENCE [LARGE SCALE GENOMIC DNA]</scope>
    <source>
        <strain evidence="2">cv. AL8/78</strain>
    </source>
</reference>
<evidence type="ECO:0000313" key="3">
    <source>
        <dbReference type="Proteomes" id="UP000015105"/>
    </source>
</evidence>
<dbReference type="AlphaFoldDB" id="A0A453GNB4"/>
<reference evidence="2" key="3">
    <citation type="journal article" date="2017" name="Nature">
        <title>Genome sequence of the progenitor of the wheat D genome Aegilops tauschii.</title>
        <authorList>
            <person name="Luo M.C."/>
            <person name="Gu Y.Q."/>
            <person name="Puiu D."/>
            <person name="Wang H."/>
            <person name="Twardziok S.O."/>
            <person name="Deal K.R."/>
            <person name="Huo N."/>
            <person name="Zhu T."/>
            <person name="Wang L."/>
            <person name="Wang Y."/>
            <person name="McGuire P.E."/>
            <person name="Liu S."/>
            <person name="Long H."/>
            <person name="Ramasamy R.K."/>
            <person name="Rodriguez J.C."/>
            <person name="Van S.L."/>
            <person name="Yuan L."/>
            <person name="Wang Z."/>
            <person name="Xia Z."/>
            <person name="Xiao L."/>
            <person name="Anderson O.D."/>
            <person name="Ouyang S."/>
            <person name="Liang Y."/>
            <person name="Zimin A.V."/>
            <person name="Pertea G."/>
            <person name="Qi P."/>
            <person name="Bennetzen J.L."/>
            <person name="Dai X."/>
            <person name="Dawson M.W."/>
            <person name="Muller H.G."/>
            <person name="Kugler K."/>
            <person name="Rivarola-Duarte L."/>
            <person name="Spannagl M."/>
            <person name="Mayer K.F.X."/>
            <person name="Lu F.H."/>
            <person name="Bevan M.W."/>
            <person name="Leroy P."/>
            <person name="Li P."/>
            <person name="You F.M."/>
            <person name="Sun Q."/>
            <person name="Liu Z."/>
            <person name="Lyons E."/>
            <person name="Wicker T."/>
            <person name="Salzberg S.L."/>
            <person name="Devos K.M."/>
            <person name="Dvorak J."/>
        </authorList>
    </citation>
    <scope>NUCLEOTIDE SEQUENCE [LARGE SCALE GENOMIC DNA]</scope>
    <source>
        <strain evidence="2">cv. AL8/78</strain>
    </source>
</reference>
<sequence>GKIYPSISPARRHRYKPPPTPAFFRQIQSTLLSHDCGDQGRQYGGGRPLAELGSTTRPSPREHSALSPLIAATSDGGLEEATRPAELCINQRQRIGGGRPTRLSFPTDCSDRRRLTVIFSSRPPHPASSRQKGSSLKGFGGEKHTRS</sequence>
<reference evidence="3" key="2">
    <citation type="journal article" date="2017" name="Nat. Plants">
        <title>The Aegilops tauschii genome reveals multiple impacts of transposons.</title>
        <authorList>
            <person name="Zhao G."/>
            <person name="Zou C."/>
            <person name="Li K."/>
            <person name="Wang K."/>
            <person name="Li T."/>
            <person name="Gao L."/>
            <person name="Zhang X."/>
            <person name="Wang H."/>
            <person name="Yang Z."/>
            <person name="Liu X."/>
            <person name="Jiang W."/>
            <person name="Mao L."/>
            <person name="Kong X."/>
            <person name="Jiao Y."/>
            <person name="Jia J."/>
        </authorList>
    </citation>
    <scope>NUCLEOTIDE SEQUENCE [LARGE SCALE GENOMIC DNA]</scope>
    <source>
        <strain evidence="3">cv. AL8/78</strain>
    </source>
</reference>
<dbReference type="Proteomes" id="UP000015105">
    <property type="component" value="Chromosome 3D"/>
</dbReference>
<dbReference type="EnsemblPlants" id="AET3Gv21133700.5">
    <property type="protein sequence ID" value="AET3Gv21133700.5"/>
    <property type="gene ID" value="AET3Gv21133700"/>
</dbReference>
<evidence type="ECO:0000313" key="2">
    <source>
        <dbReference type="EnsemblPlants" id="AET3Gv21133700.5"/>
    </source>
</evidence>
<evidence type="ECO:0000256" key="1">
    <source>
        <dbReference type="SAM" id="MobiDB-lite"/>
    </source>
</evidence>
<feature type="region of interest" description="Disordered" evidence="1">
    <location>
        <begin position="34"/>
        <end position="65"/>
    </location>
</feature>
<feature type="region of interest" description="Disordered" evidence="1">
    <location>
        <begin position="118"/>
        <end position="147"/>
    </location>
</feature>
<feature type="region of interest" description="Disordered" evidence="1">
    <location>
        <begin position="1"/>
        <end position="20"/>
    </location>
</feature>
<organism evidence="2 3">
    <name type="scientific">Aegilops tauschii subsp. strangulata</name>
    <name type="common">Goatgrass</name>
    <dbReference type="NCBI Taxonomy" id="200361"/>
    <lineage>
        <taxon>Eukaryota</taxon>
        <taxon>Viridiplantae</taxon>
        <taxon>Streptophyta</taxon>
        <taxon>Embryophyta</taxon>
        <taxon>Tracheophyta</taxon>
        <taxon>Spermatophyta</taxon>
        <taxon>Magnoliopsida</taxon>
        <taxon>Liliopsida</taxon>
        <taxon>Poales</taxon>
        <taxon>Poaceae</taxon>
        <taxon>BOP clade</taxon>
        <taxon>Pooideae</taxon>
        <taxon>Triticodae</taxon>
        <taxon>Triticeae</taxon>
        <taxon>Triticinae</taxon>
        <taxon>Aegilops</taxon>
    </lineage>
</organism>
<protein>
    <submittedName>
        <fullName evidence="2">Uncharacterized protein</fullName>
    </submittedName>
</protein>
<dbReference type="Gramene" id="AET3Gv21133700.5">
    <property type="protein sequence ID" value="AET3Gv21133700.5"/>
    <property type="gene ID" value="AET3Gv21133700"/>
</dbReference>
<name>A0A453GNB4_AEGTS</name>